<evidence type="ECO:0000313" key="3">
    <source>
        <dbReference type="EMBL" id="ASU22428.1"/>
    </source>
</evidence>
<dbReference type="Proteomes" id="UP000215148">
    <property type="component" value="Chromosome 1"/>
</dbReference>
<evidence type="ECO:0000256" key="1">
    <source>
        <dbReference type="SAM" id="Coils"/>
    </source>
</evidence>
<evidence type="ECO:0000256" key="2">
    <source>
        <dbReference type="SAM" id="MobiDB-lite"/>
    </source>
</evidence>
<organism evidence="3 4">
    <name type="scientific">Vibrio qinghaiensis</name>
    <dbReference type="NCBI Taxonomy" id="2025808"/>
    <lineage>
        <taxon>Bacteria</taxon>
        <taxon>Pseudomonadati</taxon>
        <taxon>Pseudomonadota</taxon>
        <taxon>Gammaproteobacteria</taxon>
        <taxon>Vibrionales</taxon>
        <taxon>Vibrionaceae</taxon>
        <taxon>Vibrio</taxon>
    </lineage>
</organism>
<gene>
    <name evidence="3" type="ORF">CCZ37_07410</name>
</gene>
<accession>A0A223MXX5</accession>
<name>A0A223MXX5_9VIBR</name>
<keyword evidence="1" id="KW-0175">Coiled coil</keyword>
<feature type="coiled-coil region" evidence="1">
    <location>
        <begin position="272"/>
        <end position="299"/>
    </location>
</feature>
<dbReference type="KEGG" id="vqi:CCZ37_07410"/>
<reference evidence="3 4" key="1">
    <citation type="submission" date="2017-08" db="EMBL/GenBank/DDBJ databases">
        <title>The Vibrio qinghaiensis sp.-Q67 is a luminous bacteria isolated firstly from Qinghai lake, Qinghai province, China, which has been proved to be very sensitive to detect environmental and food pollutants. Therefore, complete genome analysis of V. qinghaiensis sp.-Q67 highlights the potential application of this strain on detection of hazards in the contaminated environments.</title>
        <authorList>
            <person name="Gong L."/>
        </authorList>
    </citation>
    <scope>NUCLEOTIDE SEQUENCE [LARGE SCALE GENOMIC DNA]</scope>
    <source>
        <strain evidence="3 4">Q67</strain>
    </source>
</reference>
<dbReference type="EMBL" id="CP022741">
    <property type="protein sequence ID" value="ASU22428.1"/>
    <property type="molecule type" value="Genomic_DNA"/>
</dbReference>
<dbReference type="AlphaFoldDB" id="A0A223MXX5"/>
<sequence length="485" mass="52314">MNNISPQVYVNAVEEDNEKAQAKSASSSVADEIKPTQPLPGSAISLNALWRLVEEQMKEVANAISGTGKENSAAKKSLIDLQKESQINQLKDREKQLEDQKKAQAKQDFWSKFTMALGFIAAIVIAPFNPVMAAIMIVTMVAAIVIPKIADKIMEAQGVPQDTRDKVKMGLEIGIGIIGMLLSFNPAQLVRNVAKMAADTAIKAAAMAERAIIALRSVLVNLNPAKLAGMLGKSAANSASKVTKLLDTALDALKAFKTTVVNATKEALSKAADAVSKVIEQALNAIKQLKAQLLKVLDSTADAIKSAGSAIKEQLTSLSQAIGKVSSSMDDLLASLKSLSPANLMNKVSQMVEKMSDLLSSMKAMRPSQLLTKAKQMLDDVVESLKNWMTNSDKAALRATRVNQAIEVSSNATSVVSMGYSIKSADIRKDMDISQAKQEALETQIQQILMLLSQAMRAVTHAFESLFKTKSDFRQFNDKMISINM</sequence>
<keyword evidence="4" id="KW-1185">Reference proteome</keyword>
<feature type="region of interest" description="Disordered" evidence="2">
    <location>
        <begin position="15"/>
        <end position="36"/>
    </location>
</feature>
<dbReference type="Gene3D" id="1.20.120.20">
    <property type="entry name" value="Apolipoprotein"/>
    <property type="match status" value="1"/>
</dbReference>
<feature type="coiled-coil region" evidence="1">
    <location>
        <begin position="80"/>
        <end position="107"/>
    </location>
</feature>
<evidence type="ECO:0000313" key="4">
    <source>
        <dbReference type="Proteomes" id="UP000215148"/>
    </source>
</evidence>
<proteinExistence type="predicted"/>
<evidence type="ECO:0008006" key="5">
    <source>
        <dbReference type="Google" id="ProtNLM"/>
    </source>
</evidence>
<protein>
    <recommendedName>
        <fullName evidence="5">VspD</fullName>
    </recommendedName>
</protein>